<protein>
    <submittedName>
        <fullName evidence="1">Histidine phosphatase family protein</fullName>
    </submittedName>
</protein>
<dbReference type="SMART" id="SM00855">
    <property type="entry name" value="PGAM"/>
    <property type="match status" value="1"/>
</dbReference>
<proteinExistence type="predicted"/>
<dbReference type="EMBL" id="JAAIWM010000002">
    <property type="protein sequence ID" value="NEY71497.1"/>
    <property type="molecule type" value="Genomic_DNA"/>
</dbReference>
<dbReference type="Pfam" id="PF00300">
    <property type="entry name" value="His_Phos_1"/>
    <property type="match status" value="1"/>
</dbReference>
<dbReference type="GO" id="GO:0016791">
    <property type="term" value="F:phosphatase activity"/>
    <property type="evidence" value="ECO:0007669"/>
    <property type="project" value="TreeGrafter"/>
</dbReference>
<dbReference type="PANTHER" id="PTHR48100:SF1">
    <property type="entry name" value="HISTIDINE PHOSPHATASE FAMILY PROTEIN-RELATED"/>
    <property type="match status" value="1"/>
</dbReference>
<dbReference type="InterPro" id="IPR013078">
    <property type="entry name" value="His_Pase_superF_clade-1"/>
</dbReference>
<evidence type="ECO:0000313" key="1">
    <source>
        <dbReference type="EMBL" id="NEY71497.1"/>
    </source>
</evidence>
<dbReference type="Gene3D" id="3.40.50.1240">
    <property type="entry name" value="Phosphoglycerate mutase-like"/>
    <property type="match status" value="1"/>
</dbReference>
<dbReference type="InterPro" id="IPR050275">
    <property type="entry name" value="PGM_Phosphatase"/>
</dbReference>
<sequence length="179" mass="20607">MKTLYIIRHSKATGQEVEAELTDEGKVQSLHLSEFLSTYNIQRIISSHYKRAVDTIRPYSEANGIRLEVDRRLGERILSPTDYPGWLEFLEESFHDFSLALEGGESSEEASDRVKSLIDELIISNEEHIVLVTHGNLATLILRLFDKQYGFEEWKEMTNPDVYAIQLTSSKVSRIWQTS</sequence>
<organism evidence="1 2">
    <name type="scientific">Bacillus mesophilus</name>
    <dbReference type="NCBI Taxonomy" id="1808955"/>
    <lineage>
        <taxon>Bacteria</taxon>
        <taxon>Bacillati</taxon>
        <taxon>Bacillota</taxon>
        <taxon>Bacilli</taxon>
        <taxon>Bacillales</taxon>
        <taxon>Bacillaceae</taxon>
        <taxon>Bacillus</taxon>
    </lineage>
</organism>
<evidence type="ECO:0000313" key="2">
    <source>
        <dbReference type="Proteomes" id="UP000481043"/>
    </source>
</evidence>
<comment type="caution">
    <text evidence="1">The sequence shown here is derived from an EMBL/GenBank/DDBJ whole genome shotgun (WGS) entry which is preliminary data.</text>
</comment>
<dbReference type="GO" id="GO:0005737">
    <property type="term" value="C:cytoplasm"/>
    <property type="evidence" value="ECO:0007669"/>
    <property type="project" value="TreeGrafter"/>
</dbReference>
<name>A0A6M0Q537_9BACI</name>
<dbReference type="InterPro" id="IPR029033">
    <property type="entry name" value="His_PPase_superfam"/>
</dbReference>
<dbReference type="AlphaFoldDB" id="A0A6M0Q537"/>
<dbReference type="PANTHER" id="PTHR48100">
    <property type="entry name" value="BROAD-SPECIFICITY PHOSPHATASE YOR283W-RELATED"/>
    <property type="match status" value="1"/>
</dbReference>
<keyword evidence="2" id="KW-1185">Reference proteome</keyword>
<dbReference type="SUPFAM" id="SSF53254">
    <property type="entry name" value="Phosphoglycerate mutase-like"/>
    <property type="match status" value="1"/>
</dbReference>
<dbReference type="RefSeq" id="WP_163178945.1">
    <property type="nucleotide sequence ID" value="NZ_JAAIWM010000002.1"/>
</dbReference>
<accession>A0A6M0Q537</accession>
<dbReference type="Proteomes" id="UP000481043">
    <property type="component" value="Unassembled WGS sequence"/>
</dbReference>
<reference evidence="1 2" key="1">
    <citation type="submission" date="2020-02" db="EMBL/GenBank/DDBJ databases">
        <title>Bacillus aquiflavi sp. nov., isolated from yellow water of strong flavor Chinese baijiu in Yibin region of China.</title>
        <authorList>
            <person name="Xie J."/>
        </authorList>
    </citation>
    <scope>NUCLEOTIDE SEQUENCE [LARGE SCALE GENOMIC DNA]</scope>
    <source>
        <strain evidence="1 2">SA4</strain>
    </source>
</reference>
<gene>
    <name evidence="1" type="ORF">G4D63_07035</name>
</gene>